<dbReference type="EMBL" id="CP048711">
    <property type="protein sequence ID" value="QIB67159.1"/>
    <property type="molecule type" value="Genomic_DNA"/>
</dbReference>
<keyword evidence="1" id="KW-0812">Transmembrane</keyword>
<evidence type="ECO:0000256" key="1">
    <source>
        <dbReference type="SAM" id="Phobius"/>
    </source>
</evidence>
<name>A0A6C0U748_9GAMM</name>
<reference evidence="2 3" key="1">
    <citation type="submission" date="2020-02" db="EMBL/GenBank/DDBJ databases">
        <title>Genome sequencing for Kineobactrum sp. M2.</title>
        <authorList>
            <person name="Park S.-J."/>
        </authorList>
    </citation>
    <scope>NUCLEOTIDE SEQUENCE [LARGE SCALE GENOMIC DNA]</scope>
    <source>
        <strain evidence="2 3">M2</strain>
    </source>
</reference>
<dbReference type="RefSeq" id="WP_163496586.1">
    <property type="nucleotide sequence ID" value="NZ_CP048711.1"/>
</dbReference>
<accession>A0A6C0U748</accession>
<sequence length="61" mass="6835">MSDRRDPERLGRYLHDYYDDKLMLVVDRYADGAFMSNAVLYPVLLLAGCGVAALLKILVSA</sequence>
<gene>
    <name evidence="2" type="ORF">G3T16_18880</name>
</gene>
<evidence type="ECO:0000313" key="2">
    <source>
        <dbReference type="EMBL" id="QIB67159.1"/>
    </source>
</evidence>
<organism evidence="2 3">
    <name type="scientific">Kineobactrum salinum</name>
    <dbReference type="NCBI Taxonomy" id="2708301"/>
    <lineage>
        <taxon>Bacteria</taxon>
        <taxon>Pseudomonadati</taxon>
        <taxon>Pseudomonadota</taxon>
        <taxon>Gammaproteobacteria</taxon>
        <taxon>Cellvibrionales</taxon>
        <taxon>Halieaceae</taxon>
        <taxon>Kineobactrum</taxon>
    </lineage>
</organism>
<keyword evidence="1" id="KW-1133">Transmembrane helix</keyword>
<evidence type="ECO:0000313" key="3">
    <source>
        <dbReference type="Proteomes" id="UP000477680"/>
    </source>
</evidence>
<keyword evidence="1" id="KW-0472">Membrane</keyword>
<dbReference type="KEGG" id="kim:G3T16_18880"/>
<keyword evidence="3" id="KW-1185">Reference proteome</keyword>
<protein>
    <submittedName>
        <fullName evidence="2">Uncharacterized protein</fullName>
    </submittedName>
</protein>
<proteinExistence type="predicted"/>
<dbReference type="AlphaFoldDB" id="A0A6C0U748"/>
<dbReference type="Proteomes" id="UP000477680">
    <property type="component" value="Chromosome"/>
</dbReference>
<feature type="transmembrane region" description="Helical" evidence="1">
    <location>
        <begin position="39"/>
        <end position="59"/>
    </location>
</feature>